<keyword evidence="2" id="KW-1133">Transmembrane helix</keyword>
<dbReference type="Pfam" id="PF19066">
    <property type="entry name" value="P9_TM"/>
    <property type="match status" value="1"/>
</dbReference>
<dbReference type="EMBL" id="MN740745">
    <property type="protein sequence ID" value="QHU09732.1"/>
    <property type="molecule type" value="Genomic_DNA"/>
</dbReference>
<reference evidence="4" key="1">
    <citation type="journal article" date="2020" name="Nature">
        <title>Giant virus diversity and host interactions through global metagenomics.</title>
        <authorList>
            <person name="Schulz F."/>
            <person name="Roux S."/>
            <person name="Paez-Espino D."/>
            <person name="Jungbluth S."/>
            <person name="Walsh D.A."/>
            <person name="Denef V.J."/>
            <person name="McMahon K.D."/>
            <person name="Konstantinidis K.T."/>
            <person name="Eloe-Fadrosh E.A."/>
            <person name="Kyrpides N.C."/>
            <person name="Woyke T."/>
        </authorList>
    </citation>
    <scope>NUCLEOTIDE SEQUENCE</scope>
    <source>
        <strain evidence="4">GVMAG-S-1101164-164</strain>
    </source>
</reference>
<proteinExistence type="predicted"/>
<evidence type="ECO:0000256" key="1">
    <source>
        <dbReference type="SAM" id="MobiDB-lite"/>
    </source>
</evidence>
<protein>
    <recommendedName>
        <fullName evidence="3">Minor capsid protein P9 transmembrane helices domain-containing protein</fullName>
    </recommendedName>
</protein>
<accession>A0A6C0JVE0</accession>
<sequence length="234" mass="26043">MAEQIWYKDPFVLTSSDGWMRFVPTPSMTTVESLNSVVRFSIYFSLILYFSSGNGHYLFAIPLVMITTVVLYILFPNGKTIESFLNKAAISKSYTSPSKANPFMNVLLTEIQDDPQRPDAAPVNRRDVKSEIYKAFQNTSDIYMDTTDLFDQAQAMRTFHTIQSAKVPNDLDGFKQWLSKGLDEPDTSSAFPARHAKILNEGYVAAKGSMRVPSSTSKPTGTKPSGPLPSTAKK</sequence>
<keyword evidence="2" id="KW-0812">Transmembrane</keyword>
<feature type="region of interest" description="Disordered" evidence="1">
    <location>
        <begin position="208"/>
        <end position="234"/>
    </location>
</feature>
<feature type="compositionally biased region" description="Low complexity" evidence="1">
    <location>
        <begin position="213"/>
        <end position="225"/>
    </location>
</feature>
<keyword evidence="2" id="KW-0472">Membrane</keyword>
<evidence type="ECO:0000256" key="2">
    <source>
        <dbReference type="SAM" id="Phobius"/>
    </source>
</evidence>
<feature type="domain" description="Minor capsid protein P9 transmembrane helices" evidence="3">
    <location>
        <begin position="5"/>
        <end position="72"/>
    </location>
</feature>
<evidence type="ECO:0000259" key="3">
    <source>
        <dbReference type="Pfam" id="PF19066"/>
    </source>
</evidence>
<dbReference type="InterPro" id="IPR043915">
    <property type="entry name" value="P9_TM"/>
</dbReference>
<dbReference type="AlphaFoldDB" id="A0A6C0JVE0"/>
<feature type="transmembrane region" description="Helical" evidence="2">
    <location>
        <begin position="57"/>
        <end position="75"/>
    </location>
</feature>
<organism evidence="4">
    <name type="scientific">viral metagenome</name>
    <dbReference type="NCBI Taxonomy" id="1070528"/>
    <lineage>
        <taxon>unclassified sequences</taxon>
        <taxon>metagenomes</taxon>
        <taxon>organismal metagenomes</taxon>
    </lineage>
</organism>
<name>A0A6C0JVE0_9ZZZZ</name>
<evidence type="ECO:0000313" key="4">
    <source>
        <dbReference type="EMBL" id="QHU09732.1"/>
    </source>
</evidence>